<feature type="region of interest" description="Disordered" evidence="1">
    <location>
        <begin position="83"/>
        <end position="106"/>
    </location>
</feature>
<sequence>MYAVHADYAFVAILRRGQPSWKMMSCHRVVGLASLLHRVAGRGCIMSTSKLLVTTPSCHHGRAVLNSTGTKPKLSSSMHGAAEARRPRCRPVGHHNAARGVDRPSRHRIGVPSIESVADRCSHVVTKVDVHELDRVPSSTTRSTSVQGTMKRGDHHDAVCADNYQANEMPPVRDAR</sequence>
<organism evidence="2 3">
    <name type="scientific">Oryza meyeriana var. granulata</name>
    <dbReference type="NCBI Taxonomy" id="110450"/>
    <lineage>
        <taxon>Eukaryota</taxon>
        <taxon>Viridiplantae</taxon>
        <taxon>Streptophyta</taxon>
        <taxon>Embryophyta</taxon>
        <taxon>Tracheophyta</taxon>
        <taxon>Spermatophyta</taxon>
        <taxon>Magnoliopsida</taxon>
        <taxon>Liliopsida</taxon>
        <taxon>Poales</taxon>
        <taxon>Poaceae</taxon>
        <taxon>BOP clade</taxon>
        <taxon>Oryzoideae</taxon>
        <taxon>Oryzeae</taxon>
        <taxon>Oryzinae</taxon>
        <taxon>Oryza</taxon>
        <taxon>Oryza meyeriana</taxon>
    </lineage>
</organism>
<evidence type="ECO:0000256" key="1">
    <source>
        <dbReference type="SAM" id="MobiDB-lite"/>
    </source>
</evidence>
<keyword evidence="3" id="KW-1185">Reference proteome</keyword>
<feature type="compositionally biased region" description="Basic residues" evidence="1">
    <location>
        <begin position="87"/>
        <end position="97"/>
    </location>
</feature>
<evidence type="ECO:0000313" key="3">
    <source>
        <dbReference type="Proteomes" id="UP000479710"/>
    </source>
</evidence>
<dbReference type="EMBL" id="SPHZ02000011">
    <property type="protein sequence ID" value="KAF0891122.1"/>
    <property type="molecule type" value="Genomic_DNA"/>
</dbReference>
<name>A0A6G1BTH5_9ORYZ</name>
<reference evidence="2 3" key="1">
    <citation type="submission" date="2019-11" db="EMBL/GenBank/DDBJ databases">
        <title>Whole genome sequence of Oryza granulata.</title>
        <authorList>
            <person name="Li W."/>
        </authorList>
    </citation>
    <scope>NUCLEOTIDE SEQUENCE [LARGE SCALE GENOMIC DNA]</scope>
    <source>
        <strain evidence="3">cv. Menghai</strain>
        <tissue evidence="2">Leaf</tissue>
    </source>
</reference>
<evidence type="ECO:0000313" key="2">
    <source>
        <dbReference type="EMBL" id="KAF0891122.1"/>
    </source>
</evidence>
<dbReference type="Proteomes" id="UP000479710">
    <property type="component" value="Unassembled WGS sequence"/>
</dbReference>
<accession>A0A6G1BTH5</accession>
<dbReference type="AlphaFoldDB" id="A0A6G1BTH5"/>
<gene>
    <name evidence="2" type="ORF">E2562_005197</name>
</gene>
<comment type="caution">
    <text evidence="2">The sequence shown here is derived from an EMBL/GenBank/DDBJ whole genome shotgun (WGS) entry which is preliminary data.</text>
</comment>
<protein>
    <submittedName>
        <fullName evidence="2">Uncharacterized protein</fullName>
    </submittedName>
</protein>
<proteinExistence type="predicted"/>